<proteinExistence type="predicted"/>
<dbReference type="EMBL" id="CM011690">
    <property type="protein sequence ID" value="TMS08580.1"/>
    <property type="molecule type" value="Genomic_DNA"/>
</dbReference>
<evidence type="ECO:0000313" key="2">
    <source>
        <dbReference type="Proteomes" id="UP000793456"/>
    </source>
</evidence>
<dbReference type="Proteomes" id="UP000793456">
    <property type="component" value="Chromosome XVII"/>
</dbReference>
<name>A0ACD3QN30_LARCR</name>
<accession>A0ACD3QN30</accession>
<sequence>MSAEVVNSAPVAADPSAASPTTASTSNTPPASPATSKVPFKKEKKKVPEKTDEYLLARFQGDGVRYKAKLIGIDDVPEARGDKMCQDSMMKLKGMAVAARSQGKHKQRIWINISMSGIKIIDERSGVIEHEHVVNKISFIARDVTDNRAFGYVCGAEGQHQFFAIKTAQQAEPLVVDLKDLFQVIFNLRKKEAEAPQKGENGGTVVENGGDALLSMDEAKTTQPVEQHDLFGAMSTPPDIQAPNDSNDILLLDFSAEVDSNQNCIKGNSFVTSCAPDRRASSQTENPFSSTFGYFPTPDTDPFRDDPLSKSPTQSAPDNSHISLATTNHLNSIAGNTSKTFINGGLNGDSEHLSQQINGLSSKTMILALSNGQWPLGGKITQGNTITMMDGNESGPVLSTKNPFFDSSLKTGPVSNGITHHPQPPVTHSKDSVVINPPPQSSKAGRGRRSAKSTASDLFGADLFAAPAQSEASSASGDLFNSAPANSAPSSIAALGNLHLGPPATTGIPAVTMWGASPAAPTMFHMPGVTAPVPGFNYPQPSAFGGLPIPPTAWGQQLPPQFSNPPLSPPHIFPPPPGQAATPGWGQPAMTNPFHPGAFPAMGDQHGPSRPPPRPPAKEAQPKVENSAFTALDPLGDKEKKMGKDMFKDFQIAKPPAIPARKGEQGANPAAAGSSNESGAFDQYFSNKVGLAQDTADHDDFDINQMSAAVNAPAPAAAPSFNPGLLNAAFGSAPTANNQANNQDMFDKAFGAPNSSPFGAPPVAMVKMFRRSRFSIRPNVATAGRATAATAAAPQEAPSVSQESSETLKDTNESSNATAVTDNKSAGTPEKPAGPADGNDQNGEGTSSSAAVQRRKRFAIKPKVAPGRPSALARTPKSPAKAVSETPVEVSASDHEKPTTSGQTETTPAPQGLQSPRRRRLSEESKQLKVQPKPILTPSDSSGPSAVPPAEDLLEQTHLAEDSSKPLESTSGGEVKDVPSRLPDKIPLSLPDKEAIELSEKAKTLVSSKYGLSLSPPALSLSRLLNNPSDLQRLAKARKLRELLREEMHKEKKKKKAVSRVKEFTLDPAKMTMRDLIRYLPVSNPMTSSLEDAAPENETVVPPSPGREEYVYLIIFLKSLCCRHQSAVVCIMRVYQLPLTLCHQREHRNLKPPLKIGSPREEEEAPAAAAVAEGEEEEEEDEEALMVPQVKVAEDGSLIIDEESLTVEVLRAKGPNPAQDRDPIFERGSTTTYSSFRKGTYSKPWSSEETDMFFLAISMVGTDFSMICQLFPHRARSEIKNKFKKEERENAWRIDKAFSKRRKLDIEYFSKLLEKILEVQKNRKKLKSLADKNSPRKHKKKSKGKKAAKNLSDVEEEDEEDENEMPDLEEGEKENEGGTPVSKPKRKRKRKTASIEEPDDKKNKTAEKSNEQDEVCIPEDAEAALPEDRANSDMPEKTQDVDAAKDTTIKPAKLSRGRAPKPLLPLGRKWGKKAPPASTKAKDDVSDKGDESVSDGASKEQVSKDAASKRKSDNDDISSEEEDATVQPPKPTRYGRVPKPTKPLTYPAKEDAHSSASETTPASPAGSTAVAAKPKIKCTAKRGRSSKLQSTQESKKPKLVTLRASQSEDSDEENEKQWEEEEVEEEQHPACSFSKDGTAPAFVPASLRSPRPVISEVEETMEELDILANMPDVLGISQDAMCPDASCELAQNEAGTVEPCEHQLDLLVDVIDFLSSEHPEVTEDESYNEAAQTLLTIGNLAHLAQPTQNETAIQDHTTEIPSVTVDETSQHQEVEIAPKPAVQEENSAMSAISCQVTETLENVATVEPQNSTTDSVDMPILETSDQRTAPEMDPTPQLQSTPERSKTNSPQTRRGRLSKLKPKPNLGQSSRTAKSRPEASTARTVVESHTIAPDLSQTTETLSSADETSKTADSSQQLSKEDISCVEIKLAEEPSGSQIVVVSTSDQSISENQSPDQSLEQGTGNSTGESTDKMLTSTVGTT</sequence>
<reference evidence="1" key="1">
    <citation type="submission" date="2018-11" db="EMBL/GenBank/DDBJ databases">
        <title>The sequence and de novo assembly of Larimichthys crocea genome using PacBio and Hi-C technologies.</title>
        <authorList>
            <person name="Xu P."/>
            <person name="Chen B."/>
            <person name="Zhou Z."/>
            <person name="Ke Q."/>
            <person name="Wu Y."/>
            <person name="Bai H."/>
            <person name="Pu F."/>
        </authorList>
    </citation>
    <scope>NUCLEOTIDE SEQUENCE</scope>
    <source>
        <tissue evidence="1">Muscle</tissue>
    </source>
</reference>
<protein>
    <submittedName>
        <fullName evidence="1">Uncharacterized protein</fullName>
    </submittedName>
</protein>
<gene>
    <name evidence="1" type="ORF">E3U43_006063</name>
</gene>
<keyword evidence="2" id="KW-1185">Reference proteome</keyword>
<organism evidence="1 2">
    <name type="scientific">Larimichthys crocea</name>
    <name type="common">Large yellow croaker</name>
    <name type="synonym">Pseudosciaena crocea</name>
    <dbReference type="NCBI Taxonomy" id="215358"/>
    <lineage>
        <taxon>Eukaryota</taxon>
        <taxon>Metazoa</taxon>
        <taxon>Chordata</taxon>
        <taxon>Craniata</taxon>
        <taxon>Vertebrata</taxon>
        <taxon>Euteleostomi</taxon>
        <taxon>Actinopterygii</taxon>
        <taxon>Neopterygii</taxon>
        <taxon>Teleostei</taxon>
        <taxon>Neoteleostei</taxon>
        <taxon>Acanthomorphata</taxon>
        <taxon>Eupercaria</taxon>
        <taxon>Sciaenidae</taxon>
        <taxon>Larimichthys</taxon>
    </lineage>
</organism>
<comment type="caution">
    <text evidence="1">The sequence shown here is derived from an EMBL/GenBank/DDBJ whole genome shotgun (WGS) entry which is preliminary data.</text>
</comment>
<evidence type="ECO:0000313" key="1">
    <source>
        <dbReference type="EMBL" id="TMS08580.1"/>
    </source>
</evidence>